<name>A0A942YFW3_9BACI</name>
<feature type="region of interest" description="Disordered" evidence="1">
    <location>
        <begin position="1"/>
        <end position="44"/>
    </location>
</feature>
<keyword evidence="4" id="KW-1185">Reference proteome</keyword>
<dbReference type="Pfam" id="PF13215">
    <property type="entry name" value="DUF4023"/>
    <property type="match status" value="1"/>
</dbReference>
<dbReference type="RefSeq" id="WP_213147886.1">
    <property type="nucleotide sequence ID" value="NZ_JAGYPE020000063.1"/>
</dbReference>
<accession>A0A942YFW3</accession>
<feature type="compositionally biased region" description="Basic and acidic residues" evidence="1">
    <location>
        <begin position="1"/>
        <end position="26"/>
    </location>
</feature>
<evidence type="ECO:0000313" key="4">
    <source>
        <dbReference type="Proteomes" id="UP000677265"/>
    </source>
</evidence>
<evidence type="ECO:0000256" key="1">
    <source>
        <dbReference type="SAM" id="MobiDB-lite"/>
    </source>
</evidence>
<evidence type="ECO:0000313" key="3">
    <source>
        <dbReference type="EMBL" id="MCH6268673.1"/>
    </source>
</evidence>
<comment type="caution">
    <text evidence="2">The sequence shown here is derived from an EMBL/GenBank/DDBJ whole genome shotgun (WGS) entry which is preliminary data.</text>
</comment>
<proteinExistence type="predicted"/>
<organism evidence="2">
    <name type="scientific">Neobacillus citreus</name>
    <dbReference type="NCBI Taxonomy" id="2833578"/>
    <lineage>
        <taxon>Bacteria</taxon>
        <taxon>Bacillati</taxon>
        <taxon>Bacillota</taxon>
        <taxon>Bacilli</taxon>
        <taxon>Bacillales</taxon>
        <taxon>Bacillaceae</taxon>
        <taxon>Neobacillus</taxon>
    </lineage>
</organism>
<dbReference type="EMBL" id="JAGYPE020000063">
    <property type="protein sequence ID" value="MCH6268673.1"/>
    <property type="molecule type" value="Genomic_DNA"/>
</dbReference>
<sequence length="44" mass="5058">MDKNLEGSTHEFVEKLHENQAKDLKNRQNQGSDTPAKKLPNKTH</sequence>
<dbReference type="InterPro" id="IPR025097">
    <property type="entry name" value="DUF4023"/>
</dbReference>
<gene>
    <name evidence="3" type="ORF">KHB02_024355</name>
    <name evidence="2" type="ORF">KHB02_42565</name>
</gene>
<evidence type="ECO:0000313" key="2">
    <source>
        <dbReference type="EMBL" id="MBS4188065.1"/>
    </source>
</evidence>
<reference evidence="2" key="1">
    <citation type="submission" date="2021-05" db="EMBL/GenBank/DDBJ databases">
        <title>Novel Bacillus species.</title>
        <authorList>
            <person name="Liu G."/>
        </authorList>
    </citation>
    <scope>NUCLEOTIDE SEQUENCE</scope>
    <source>
        <strain evidence="2 4">FJAT-50051</strain>
    </source>
</reference>
<protein>
    <submittedName>
        <fullName evidence="2">DUF4023 domain-containing protein</fullName>
    </submittedName>
</protein>
<dbReference type="Proteomes" id="UP000677265">
    <property type="component" value="Unassembled WGS sequence"/>
</dbReference>
<dbReference type="EMBL" id="JAGYPE010000010">
    <property type="protein sequence ID" value="MBS4188065.1"/>
    <property type="molecule type" value="Genomic_DNA"/>
</dbReference>
<dbReference type="AlphaFoldDB" id="A0A942YFW3"/>